<keyword evidence="5" id="KW-1133">Transmembrane helix</keyword>
<keyword evidence="3" id="KW-0375">Hydrogen ion transport</keyword>
<reference evidence="6" key="1">
    <citation type="submission" date="2007-07" db="EMBL/GenBank/DDBJ databases">
        <title>PCAP assembly of the Caenorhabditis remanei genome.</title>
        <authorList>
            <consortium name="The Caenorhabditis remanei Sequencing Consortium"/>
            <person name="Wilson R.K."/>
        </authorList>
    </citation>
    <scope>NUCLEOTIDE SEQUENCE [LARGE SCALE GENOMIC DNA]</scope>
    <source>
        <strain evidence="6">PB4641</strain>
    </source>
</reference>
<comment type="similarity">
    <text evidence="1">Belongs to the V-ATPase F subunit family.</text>
</comment>
<keyword evidence="5" id="KW-0472">Membrane</keyword>
<feature type="transmembrane region" description="Helical" evidence="5">
    <location>
        <begin position="12"/>
        <end position="29"/>
    </location>
</feature>
<evidence type="ECO:0000256" key="5">
    <source>
        <dbReference type="SAM" id="Phobius"/>
    </source>
</evidence>
<evidence type="ECO:0008006" key="8">
    <source>
        <dbReference type="Google" id="ProtNLM"/>
    </source>
</evidence>
<organism evidence="7">
    <name type="scientific">Caenorhabditis remanei</name>
    <name type="common">Caenorhabditis vulgaris</name>
    <dbReference type="NCBI Taxonomy" id="31234"/>
    <lineage>
        <taxon>Eukaryota</taxon>
        <taxon>Metazoa</taxon>
        <taxon>Ecdysozoa</taxon>
        <taxon>Nematoda</taxon>
        <taxon>Chromadorea</taxon>
        <taxon>Rhabditida</taxon>
        <taxon>Rhabditina</taxon>
        <taxon>Rhabditomorpha</taxon>
        <taxon>Rhabditoidea</taxon>
        <taxon>Rhabditidae</taxon>
        <taxon>Peloderinae</taxon>
        <taxon>Caenorhabditis</taxon>
    </lineage>
</organism>
<dbReference type="InParanoid" id="E3MTQ2"/>
<dbReference type="eggNOG" id="KOG3432">
    <property type="taxonomic scope" value="Eukaryota"/>
</dbReference>
<dbReference type="OMA" id="ERQPNFM"/>
<dbReference type="GO" id="GO:0033180">
    <property type="term" value="C:proton-transporting V-type ATPase, V1 domain"/>
    <property type="evidence" value="ECO:0007669"/>
    <property type="project" value="InterPro"/>
</dbReference>
<keyword evidence="4" id="KW-0406">Ion transport</keyword>
<dbReference type="PANTHER" id="PTHR13861:SF2">
    <property type="entry name" value="V-TYPE PROTON ATPASE SUBUNIT F"/>
    <property type="match status" value="1"/>
</dbReference>
<dbReference type="InterPro" id="IPR036906">
    <property type="entry name" value="ATPase_V1_fsu_sf"/>
</dbReference>
<protein>
    <recommendedName>
        <fullName evidence="8">V-type proton ATPase subunit F</fullName>
    </recommendedName>
</protein>
<evidence type="ECO:0000256" key="4">
    <source>
        <dbReference type="ARBA" id="ARBA00023065"/>
    </source>
</evidence>
<accession>E3MTQ2</accession>
<dbReference type="Proteomes" id="UP000008281">
    <property type="component" value="Unassembled WGS sequence"/>
</dbReference>
<dbReference type="OrthoDB" id="10261947at2759"/>
<keyword evidence="7" id="KW-1185">Reference proteome</keyword>
<evidence type="ECO:0000313" key="7">
    <source>
        <dbReference type="Proteomes" id="UP000008281"/>
    </source>
</evidence>
<evidence type="ECO:0000256" key="2">
    <source>
        <dbReference type="ARBA" id="ARBA00022448"/>
    </source>
</evidence>
<evidence type="ECO:0000256" key="3">
    <source>
        <dbReference type="ARBA" id="ARBA00022781"/>
    </source>
</evidence>
<gene>
    <name evidence="6" type="ORF">CRE_18050</name>
</gene>
<evidence type="ECO:0000256" key="1">
    <source>
        <dbReference type="ARBA" id="ARBA00010148"/>
    </source>
</evidence>
<dbReference type="GO" id="GO:0046961">
    <property type="term" value="F:proton-transporting ATPase activity, rotational mechanism"/>
    <property type="evidence" value="ECO:0007669"/>
    <property type="project" value="InterPro"/>
</dbReference>
<keyword evidence="2" id="KW-0813">Transport</keyword>
<dbReference type="Gene3D" id="3.40.50.10580">
    <property type="entry name" value="ATPase, V1 complex, subunit F"/>
    <property type="match status" value="1"/>
</dbReference>
<keyword evidence="5" id="KW-0812">Transmembrane</keyword>
<proteinExistence type="inferred from homology"/>
<dbReference type="PANTHER" id="PTHR13861">
    <property type="entry name" value="VACUOLAR ATP SYNTHASE SUBUNIT F"/>
    <property type="match status" value="1"/>
</dbReference>
<dbReference type="EMBL" id="DS268477">
    <property type="protein sequence ID" value="EFP08861.1"/>
    <property type="molecule type" value="Genomic_DNA"/>
</dbReference>
<evidence type="ECO:0000313" key="6">
    <source>
        <dbReference type="EMBL" id="EFP08861.1"/>
    </source>
</evidence>
<dbReference type="Pfam" id="PF01990">
    <property type="entry name" value="ATP-synt_F"/>
    <property type="match status" value="1"/>
</dbReference>
<sequence>MTPRPLDDVEFYIFPIIFFCPTSRIFYFPKMSTEVRGKLVAVIGDQDSVVGFLMGGIGEVNAARQSNFYIVEKHTIDKEIESAFRAFCTRDDIAIILINQHVAERIRQVVDDHAQKPQTSVAVLEIPSKEAPYDPSKDSILNRARGLYNTEDFR</sequence>
<dbReference type="STRING" id="31234.E3MTQ2"/>
<dbReference type="SUPFAM" id="SSF159468">
    <property type="entry name" value="AtpF-like"/>
    <property type="match status" value="1"/>
</dbReference>
<dbReference type="AlphaFoldDB" id="E3MTQ2"/>
<dbReference type="InterPro" id="IPR008218">
    <property type="entry name" value="ATPase_V1-cplx_f_g_su"/>
</dbReference>
<dbReference type="HOGENOM" id="CLU_135754_0_0_1"/>
<dbReference type="InterPro" id="IPR005772">
    <property type="entry name" value="ATPase_V1-cplx_fsu_euk"/>
</dbReference>
<name>E3MTQ2_CAERE</name>
<dbReference type="NCBIfam" id="TIGR01101">
    <property type="entry name" value="V_ATP_synt_F"/>
    <property type="match status" value="1"/>
</dbReference>